<protein>
    <recommendedName>
        <fullName evidence="4">SPOR domain-containing protein</fullName>
    </recommendedName>
</protein>
<keyword evidence="1" id="KW-1133">Transmembrane helix</keyword>
<name>A0A0C2VWT5_9BACL</name>
<dbReference type="Proteomes" id="UP000031950">
    <property type="component" value="Unassembled WGS sequence"/>
</dbReference>
<keyword evidence="1" id="KW-0472">Membrane</keyword>
<accession>A0A0C2VWT5</accession>
<evidence type="ECO:0000313" key="3">
    <source>
        <dbReference type="Proteomes" id="UP000031950"/>
    </source>
</evidence>
<keyword evidence="1" id="KW-0812">Transmembrane</keyword>
<feature type="transmembrane region" description="Helical" evidence="1">
    <location>
        <begin position="29"/>
        <end position="52"/>
    </location>
</feature>
<dbReference type="AlphaFoldDB" id="A0A0C2VWT5"/>
<reference evidence="2 3" key="1">
    <citation type="submission" date="2015-01" db="EMBL/GenBank/DDBJ databases">
        <title>Genome sequence of Jeotgalibacillus alimentarius.</title>
        <authorList>
            <person name="Goh K.M."/>
            <person name="Chan K.-G."/>
            <person name="Yaakop A.S."/>
            <person name="Ee R."/>
            <person name="Gan H.M."/>
            <person name="Chan C.S."/>
        </authorList>
    </citation>
    <scope>NUCLEOTIDE SEQUENCE [LARGE SCALE GENOMIC DNA]</scope>
    <source>
        <strain evidence="2 3">YKJ-13</strain>
    </source>
</reference>
<proteinExistence type="predicted"/>
<keyword evidence="3" id="KW-1185">Reference proteome</keyword>
<dbReference type="RefSeq" id="WP_041121007.1">
    <property type="nucleotide sequence ID" value="NZ_JXRQ01000008.1"/>
</dbReference>
<dbReference type="OrthoDB" id="2451835at2"/>
<dbReference type="EMBL" id="JXRQ01000008">
    <property type="protein sequence ID" value="KIL53337.1"/>
    <property type="molecule type" value="Genomic_DNA"/>
</dbReference>
<sequence>MKQETATKNKDGRIIQFPLKHDQKHPGRLILLPVLSGVICAILFGFILNLFIEKPTQPLLAEPAEETSSFTIEPMTFWVQQAGAFSTKEAADSFISNLPAGTPHVLVTQNEMNQLWIGAAASEAAANEQGGSAQVDVYVKSVSTEPVEITLSEKDQQWFKALLTSIETKLNEPGSDFHLPEAEPGNESLKGFYQEIIESDKDTAFLESLVLIMQIKNNSPST</sequence>
<dbReference type="STRING" id="135826.KP77_03130"/>
<dbReference type="PATRIC" id="fig|135826.4.peg.317"/>
<comment type="caution">
    <text evidence="2">The sequence shown here is derived from an EMBL/GenBank/DDBJ whole genome shotgun (WGS) entry which is preliminary data.</text>
</comment>
<gene>
    <name evidence="2" type="ORF">KP77_03130</name>
</gene>
<evidence type="ECO:0000313" key="2">
    <source>
        <dbReference type="EMBL" id="KIL53337.1"/>
    </source>
</evidence>
<evidence type="ECO:0008006" key="4">
    <source>
        <dbReference type="Google" id="ProtNLM"/>
    </source>
</evidence>
<organism evidence="2 3">
    <name type="scientific">Jeotgalibacillus alimentarius</name>
    <dbReference type="NCBI Taxonomy" id="135826"/>
    <lineage>
        <taxon>Bacteria</taxon>
        <taxon>Bacillati</taxon>
        <taxon>Bacillota</taxon>
        <taxon>Bacilli</taxon>
        <taxon>Bacillales</taxon>
        <taxon>Caryophanaceae</taxon>
        <taxon>Jeotgalibacillus</taxon>
    </lineage>
</organism>
<evidence type="ECO:0000256" key="1">
    <source>
        <dbReference type="SAM" id="Phobius"/>
    </source>
</evidence>